<gene>
    <name evidence="4" type="ORF">HNQ88_000467</name>
</gene>
<proteinExistence type="predicted"/>
<accession>A0AAE4BQF2</accession>
<organism evidence="4 5">
    <name type="scientific">Aureibacter tunicatorum</name>
    <dbReference type="NCBI Taxonomy" id="866807"/>
    <lineage>
        <taxon>Bacteria</taxon>
        <taxon>Pseudomonadati</taxon>
        <taxon>Bacteroidota</taxon>
        <taxon>Cytophagia</taxon>
        <taxon>Cytophagales</taxon>
        <taxon>Persicobacteraceae</taxon>
        <taxon>Aureibacter</taxon>
    </lineage>
</organism>
<dbReference type="Proteomes" id="UP001185092">
    <property type="component" value="Unassembled WGS sequence"/>
</dbReference>
<protein>
    <submittedName>
        <fullName evidence="4">CheY-like chemotaxis protein</fullName>
    </submittedName>
</protein>
<evidence type="ECO:0000313" key="4">
    <source>
        <dbReference type="EMBL" id="MDR6237491.1"/>
    </source>
</evidence>
<dbReference type="SUPFAM" id="SSF52172">
    <property type="entry name" value="CheY-like"/>
    <property type="match status" value="1"/>
</dbReference>
<evidence type="ECO:0000256" key="1">
    <source>
        <dbReference type="ARBA" id="ARBA00022553"/>
    </source>
</evidence>
<dbReference type="PANTHER" id="PTHR44591">
    <property type="entry name" value="STRESS RESPONSE REGULATOR PROTEIN 1"/>
    <property type="match status" value="1"/>
</dbReference>
<dbReference type="EMBL" id="JAVDQD010000001">
    <property type="protein sequence ID" value="MDR6237491.1"/>
    <property type="molecule type" value="Genomic_DNA"/>
</dbReference>
<evidence type="ECO:0000256" key="2">
    <source>
        <dbReference type="PROSITE-ProRule" id="PRU00169"/>
    </source>
</evidence>
<sequence length="138" mass="16116">MSKKIFLVDDDEIHSFILETYTKKVSDGFSVEKFINAEKALNALRAIAETKNEFPNFIFIDLDMPVMNGFEFLEVYDREFYPQFPDVNLYFLSSSMNENEEKTILKSPAVISFINKPISLDTYKKCLEEKIQKMKSVQ</sequence>
<keyword evidence="5" id="KW-1185">Reference proteome</keyword>
<feature type="modified residue" description="4-aspartylphosphate" evidence="2">
    <location>
        <position position="61"/>
    </location>
</feature>
<dbReference type="RefSeq" id="WP_309936956.1">
    <property type="nucleotide sequence ID" value="NZ_AP025305.1"/>
</dbReference>
<keyword evidence="1 2" id="KW-0597">Phosphoprotein</keyword>
<dbReference type="PANTHER" id="PTHR44591:SF3">
    <property type="entry name" value="RESPONSE REGULATORY DOMAIN-CONTAINING PROTEIN"/>
    <property type="match status" value="1"/>
</dbReference>
<dbReference type="AlphaFoldDB" id="A0AAE4BQF2"/>
<dbReference type="InterPro" id="IPR050595">
    <property type="entry name" value="Bact_response_regulator"/>
</dbReference>
<dbReference type="InterPro" id="IPR001789">
    <property type="entry name" value="Sig_transdc_resp-reg_receiver"/>
</dbReference>
<feature type="domain" description="Response regulatory" evidence="3">
    <location>
        <begin position="4"/>
        <end position="131"/>
    </location>
</feature>
<dbReference type="InterPro" id="IPR011006">
    <property type="entry name" value="CheY-like_superfamily"/>
</dbReference>
<comment type="caution">
    <text evidence="4">The sequence shown here is derived from an EMBL/GenBank/DDBJ whole genome shotgun (WGS) entry which is preliminary data.</text>
</comment>
<name>A0AAE4BQF2_9BACT</name>
<evidence type="ECO:0000259" key="3">
    <source>
        <dbReference type="PROSITE" id="PS50110"/>
    </source>
</evidence>
<dbReference type="GO" id="GO:0000160">
    <property type="term" value="P:phosphorelay signal transduction system"/>
    <property type="evidence" value="ECO:0007669"/>
    <property type="project" value="InterPro"/>
</dbReference>
<dbReference type="PROSITE" id="PS50110">
    <property type="entry name" value="RESPONSE_REGULATORY"/>
    <property type="match status" value="1"/>
</dbReference>
<evidence type="ECO:0000313" key="5">
    <source>
        <dbReference type="Proteomes" id="UP001185092"/>
    </source>
</evidence>
<dbReference type="Pfam" id="PF00072">
    <property type="entry name" value="Response_reg"/>
    <property type="match status" value="1"/>
</dbReference>
<dbReference type="SMART" id="SM00448">
    <property type="entry name" value="REC"/>
    <property type="match status" value="1"/>
</dbReference>
<dbReference type="Gene3D" id="3.40.50.2300">
    <property type="match status" value="1"/>
</dbReference>
<reference evidence="4" key="1">
    <citation type="submission" date="2023-07" db="EMBL/GenBank/DDBJ databases">
        <title>Genomic Encyclopedia of Type Strains, Phase IV (KMG-IV): sequencing the most valuable type-strain genomes for metagenomic binning, comparative biology and taxonomic classification.</title>
        <authorList>
            <person name="Goeker M."/>
        </authorList>
    </citation>
    <scope>NUCLEOTIDE SEQUENCE</scope>
    <source>
        <strain evidence="4">DSM 26174</strain>
    </source>
</reference>